<accession>A0A091DZY0</accession>
<dbReference type="Proteomes" id="UP000028990">
    <property type="component" value="Unassembled WGS sequence"/>
</dbReference>
<evidence type="ECO:0000313" key="3">
    <source>
        <dbReference type="Proteomes" id="UP000028990"/>
    </source>
</evidence>
<feature type="compositionally biased region" description="Basic and acidic residues" evidence="1">
    <location>
        <begin position="42"/>
        <end position="66"/>
    </location>
</feature>
<feature type="region of interest" description="Disordered" evidence="1">
    <location>
        <begin position="1"/>
        <end position="26"/>
    </location>
</feature>
<name>A0A091DZY0_FUKDA</name>
<evidence type="ECO:0000313" key="2">
    <source>
        <dbReference type="EMBL" id="KFO35855.1"/>
    </source>
</evidence>
<dbReference type="AlphaFoldDB" id="A0A091DZY0"/>
<sequence>MNAAFLPSWSLKSHRGSHEKTEERTVTKGNRLQIVIMDTEEANGRPSREFRRRAEGGGQAKSDKASDLSLGAREQRTAGIREQVKFTQPNDRRNRARRSPCISFPSSCNPVTLTDSQRKCREVWKVIPAVTSRVRDRKIPAGFSQNAPLFFSLASTISNVNAHMLISELGIMARKHRQQPESVHFRIAFSSFARYRSFLSFPLYEFDSDRRESNACYSKISLNSVPGLLLYYLQSQKKFIRKS</sequence>
<feature type="compositionally biased region" description="Basic and acidic residues" evidence="1">
    <location>
        <begin position="16"/>
        <end position="26"/>
    </location>
</feature>
<gene>
    <name evidence="2" type="ORF">H920_02712</name>
</gene>
<organism evidence="2 3">
    <name type="scientific">Fukomys damarensis</name>
    <name type="common">Damaraland mole rat</name>
    <name type="synonym">Cryptomys damarensis</name>
    <dbReference type="NCBI Taxonomy" id="885580"/>
    <lineage>
        <taxon>Eukaryota</taxon>
        <taxon>Metazoa</taxon>
        <taxon>Chordata</taxon>
        <taxon>Craniata</taxon>
        <taxon>Vertebrata</taxon>
        <taxon>Euteleostomi</taxon>
        <taxon>Mammalia</taxon>
        <taxon>Eutheria</taxon>
        <taxon>Euarchontoglires</taxon>
        <taxon>Glires</taxon>
        <taxon>Rodentia</taxon>
        <taxon>Hystricomorpha</taxon>
        <taxon>Bathyergidae</taxon>
        <taxon>Fukomys</taxon>
    </lineage>
</organism>
<dbReference type="EMBL" id="KN121627">
    <property type="protein sequence ID" value="KFO35855.1"/>
    <property type="molecule type" value="Genomic_DNA"/>
</dbReference>
<evidence type="ECO:0000256" key="1">
    <source>
        <dbReference type="SAM" id="MobiDB-lite"/>
    </source>
</evidence>
<feature type="region of interest" description="Disordered" evidence="1">
    <location>
        <begin position="38"/>
        <end position="78"/>
    </location>
</feature>
<keyword evidence="3" id="KW-1185">Reference proteome</keyword>
<reference evidence="2 3" key="1">
    <citation type="submission" date="2013-11" db="EMBL/GenBank/DDBJ databases">
        <title>The Damaraland mole rat (Fukomys damarensis) genome and evolution of African mole rats.</title>
        <authorList>
            <person name="Gladyshev V.N."/>
            <person name="Fang X."/>
        </authorList>
    </citation>
    <scope>NUCLEOTIDE SEQUENCE [LARGE SCALE GENOMIC DNA]</scope>
    <source>
        <tissue evidence="2">Liver</tissue>
    </source>
</reference>
<proteinExistence type="predicted"/>
<protein>
    <submittedName>
        <fullName evidence="2">Uncharacterized protein</fullName>
    </submittedName>
</protein>